<name>A0A1Q3EBS6_LENED</name>
<dbReference type="InterPro" id="IPR053185">
    <property type="entry name" value="SET_domain_protein"/>
</dbReference>
<dbReference type="PANTHER" id="PTHR47332:SF4">
    <property type="entry name" value="SET DOMAIN-CONTAINING PROTEIN 5"/>
    <property type="match status" value="1"/>
</dbReference>
<keyword evidence="2" id="KW-0812">Transmembrane</keyword>
<evidence type="ECO:0000256" key="2">
    <source>
        <dbReference type="SAM" id="Phobius"/>
    </source>
</evidence>
<keyword evidence="4" id="KW-1185">Reference proteome</keyword>
<accession>A0A1Q3EBS6</accession>
<keyword evidence="2" id="KW-0472">Membrane</keyword>
<dbReference type="EMBL" id="BDGU01000197">
    <property type="protein sequence ID" value="GAW04554.1"/>
    <property type="molecule type" value="Genomic_DNA"/>
</dbReference>
<reference evidence="3 4" key="2">
    <citation type="submission" date="2017-02" db="EMBL/GenBank/DDBJ databases">
        <title>A genome survey and senescence transcriptome analysis in Lentinula edodes.</title>
        <authorList>
            <person name="Sakamoto Y."/>
            <person name="Nakade K."/>
            <person name="Sato S."/>
            <person name="Yoshida Y."/>
            <person name="Miyazaki K."/>
            <person name="Natsume S."/>
            <person name="Konno N."/>
        </authorList>
    </citation>
    <scope>NUCLEOTIDE SEQUENCE [LARGE SCALE GENOMIC DNA]</scope>
    <source>
        <strain evidence="3 4">NBRC 111202</strain>
    </source>
</reference>
<evidence type="ECO:0000313" key="3">
    <source>
        <dbReference type="EMBL" id="GAW04554.1"/>
    </source>
</evidence>
<feature type="transmembrane region" description="Helical" evidence="2">
    <location>
        <begin position="33"/>
        <end position="51"/>
    </location>
</feature>
<dbReference type="Gene3D" id="2.170.270.10">
    <property type="entry name" value="SET domain"/>
    <property type="match status" value="1"/>
</dbReference>
<protein>
    <submittedName>
        <fullName evidence="3">SET domain-containing protein</fullName>
    </submittedName>
</protein>
<feature type="region of interest" description="Disordered" evidence="1">
    <location>
        <begin position="1"/>
        <end position="27"/>
    </location>
</feature>
<dbReference type="PANTHER" id="PTHR47332">
    <property type="entry name" value="SET DOMAIN-CONTAINING PROTEIN 5"/>
    <property type="match status" value="1"/>
</dbReference>
<evidence type="ECO:0000313" key="4">
    <source>
        <dbReference type="Proteomes" id="UP000188533"/>
    </source>
</evidence>
<comment type="caution">
    <text evidence="3">The sequence shown here is derived from an EMBL/GenBank/DDBJ whole genome shotgun (WGS) entry which is preliminary data.</text>
</comment>
<proteinExistence type="predicted"/>
<dbReference type="Proteomes" id="UP000188533">
    <property type="component" value="Unassembled WGS sequence"/>
</dbReference>
<dbReference type="STRING" id="5353.A0A1Q3EBS6"/>
<dbReference type="AlphaFoldDB" id="A0A1Q3EBS6"/>
<gene>
    <name evidence="3" type="ORF">LENED_006354</name>
</gene>
<keyword evidence="2" id="KW-1133">Transmembrane helix</keyword>
<evidence type="ECO:0000256" key="1">
    <source>
        <dbReference type="SAM" id="MobiDB-lite"/>
    </source>
</evidence>
<sequence length="260" mass="29101">MTTRHRISQRKTPLENSEPEALERPRVHSTPKVPTLLAIMVLISVACYFALRELPYGFVQRQSAIQATEDDLEARDASIFSVQGIPGKGKGIIAVRDIKELLTTYTDTKRPRDQRRAYLLHQYSFHCSCDVCSLPDEKSKESDRRLMSMSELHAQFASWGGGTIDGVQAIEIVKRIWEVGSEEGYLSERGRLAADAAWVAAAHSDAASTNAWAKLAEEWFGYEVGVDSEQVLEMRMLQTQPEGHLAWASRQAIRVPTPDA</sequence>
<dbReference type="InterPro" id="IPR046341">
    <property type="entry name" value="SET_dom_sf"/>
</dbReference>
<organism evidence="3 4">
    <name type="scientific">Lentinula edodes</name>
    <name type="common">Shiitake mushroom</name>
    <name type="synonym">Lentinus edodes</name>
    <dbReference type="NCBI Taxonomy" id="5353"/>
    <lineage>
        <taxon>Eukaryota</taxon>
        <taxon>Fungi</taxon>
        <taxon>Dikarya</taxon>
        <taxon>Basidiomycota</taxon>
        <taxon>Agaricomycotina</taxon>
        <taxon>Agaricomycetes</taxon>
        <taxon>Agaricomycetidae</taxon>
        <taxon>Agaricales</taxon>
        <taxon>Marasmiineae</taxon>
        <taxon>Omphalotaceae</taxon>
        <taxon>Lentinula</taxon>
    </lineage>
</organism>
<reference evidence="3 4" key="1">
    <citation type="submission" date="2016-08" db="EMBL/GenBank/DDBJ databases">
        <authorList>
            <consortium name="Lentinula edodes genome sequencing consortium"/>
            <person name="Sakamoto Y."/>
            <person name="Nakade K."/>
            <person name="Sato S."/>
            <person name="Yoshida Y."/>
            <person name="Miyazaki K."/>
            <person name="Natsume S."/>
            <person name="Konno N."/>
        </authorList>
    </citation>
    <scope>NUCLEOTIDE SEQUENCE [LARGE SCALE GENOMIC DNA]</scope>
    <source>
        <strain evidence="3 4">NBRC 111202</strain>
    </source>
</reference>